<organism evidence="2 3">
    <name type="scientific">Thermogemmatispora tikiterensis</name>
    <dbReference type="NCBI Taxonomy" id="1825093"/>
    <lineage>
        <taxon>Bacteria</taxon>
        <taxon>Bacillati</taxon>
        <taxon>Chloroflexota</taxon>
        <taxon>Ktedonobacteria</taxon>
        <taxon>Thermogemmatisporales</taxon>
        <taxon>Thermogemmatisporaceae</taxon>
        <taxon>Thermogemmatispora</taxon>
    </lineage>
</organism>
<keyword evidence="1" id="KW-1133">Transmembrane helix</keyword>
<evidence type="ECO:0000313" key="3">
    <source>
        <dbReference type="Proteomes" id="UP000248706"/>
    </source>
</evidence>
<accession>A0A328VJI4</accession>
<gene>
    <name evidence="2" type="ORF">A4R35_20010</name>
</gene>
<evidence type="ECO:0000313" key="2">
    <source>
        <dbReference type="EMBL" id="RAQ97836.1"/>
    </source>
</evidence>
<dbReference type="EMBL" id="MCIF01000002">
    <property type="protein sequence ID" value="RAQ97836.1"/>
    <property type="molecule type" value="Genomic_DNA"/>
</dbReference>
<proteinExistence type="predicted"/>
<feature type="transmembrane region" description="Helical" evidence="1">
    <location>
        <begin position="30"/>
        <end position="50"/>
    </location>
</feature>
<keyword evidence="1" id="KW-0812">Transmembrane</keyword>
<reference evidence="2 3" key="1">
    <citation type="submission" date="2016-08" db="EMBL/GenBank/DDBJ databases">
        <title>Analysis of Carbohydrate Active Enzymes in Thermogemmatispora T81 Reveals Carbohydrate Degradation Ability.</title>
        <authorList>
            <person name="Tomazini A."/>
            <person name="Lal S."/>
            <person name="Stott M."/>
            <person name="Henrissat B."/>
            <person name="Polikarpov I."/>
            <person name="Sparling R."/>
            <person name="Levin D.B."/>
        </authorList>
    </citation>
    <scope>NUCLEOTIDE SEQUENCE [LARGE SCALE GENOMIC DNA]</scope>
    <source>
        <strain evidence="2 3">T81</strain>
    </source>
</reference>
<feature type="transmembrane region" description="Helical" evidence="1">
    <location>
        <begin position="158"/>
        <end position="176"/>
    </location>
</feature>
<name>A0A328VJI4_9CHLR</name>
<dbReference type="Proteomes" id="UP000248706">
    <property type="component" value="Unassembled WGS sequence"/>
</dbReference>
<keyword evidence="1" id="KW-0472">Membrane</keyword>
<feature type="transmembrane region" description="Helical" evidence="1">
    <location>
        <begin position="70"/>
        <end position="89"/>
    </location>
</feature>
<dbReference type="AlphaFoldDB" id="A0A328VJI4"/>
<protein>
    <submittedName>
        <fullName evidence="2">Uncharacterized protein</fullName>
    </submittedName>
</protein>
<sequence>MVSGPARTQPEWPLRTLVAHGIMPLRRDQASMVMIGGCAACLLGFFLPWIELQGFEPLLPSLFAVSGAQIGLMTWLPFLALVLQAALLAGEPWLLKNNPRLIVWLPALPLITGAFALAIAVYTLGICFRLDGLLPSGDLLGTSPTNAELAIVAGPGTYLTLIGSLMVLAAGSYRLVQLLLRARFSQ</sequence>
<comment type="caution">
    <text evidence="2">The sequence shown here is derived from an EMBL/GenBank/DDBJ whole genome shotgun (WGS) entry which is preliminary data.</text>
</comment>
<evidence type="ECO:0000256" key="1">
    <source>
        <dbReference type="SAM" id="Phobius"/>
    </source>
</evidence>
<keyword evidence="3" id="KW-1185">Reference proteome</keyword>
<feature type="transmembrane region" description="Helical" evidence="1">
    <location>
        <begin position="101"/>
        <end position="124"/>
    </location>
</feature>